<name>A0A7C3UY85_9BACT</name>
<comment type="caution">
    <text evidence="1">The sequence shown here is derived from an EMBL/GenBank/DDBJ whole genome shotgun (WGS) entry which is preliminary data.</text>
</comment>
<evidence type="ECO:0000313" key="1">
    <source>
        <dbReference type="EMBL" id="HGF33281.1"/>
    </source>
</evidence>
<dbReference type="EMBL" id="DTMF01000068">
    <property type="protein sequence ID" value="HGF33281.1"/>
    <property type="molecule type" value="Genomic_DNA"/>
</dbReference>
<sequence length="158" mass="17665">MSLREIVDWAAAGKEKQVTGFIASPFYEYYDSAGHWVWACDVDIGEEEVQRCVPVASNNREIIYAEEGKSVTLSRLGSGKWVVTGLAKTKPSTVHYLYLTFQDDIFQISRKELRGWCIRALTYGELGTLAGAGYGHLPYGARGKFNADGSFLEIVEWL</sequence>
<dbReference type="AlphaFoldDB" id="A0A7C3UY85"/>
<reference evidence="1" key="1">
    <citation type="journal article" date="2020" name="mSystems">
        <title>Genome- and Community-Level Interaction Insights into Carbon Utilization and Element Cycling Functions of Hydrothermarchaeota in Hydrothermal Sediment.</title>
        <authorList>
            <person name="Zhou Z."/>
            <person name="Liu Y."/>
            <person name="Xu W."/>
            <person name="Pan J."/>
            <person name="Luo Z.H."/>
            <person name="Li M."/>
        </authorList>
    </citation>
    <scope>NUCLEOTIDE SEQUENCE [LARGE SCALE GENOMIC DNA]</scope>
    <source>
        <strain evidence="1">SpSt-897</strain>
    </source>
</reference>
<accession>A0A7C3UY85</accession>
<proteinExistence type="predicted"/>
<gene>
    <name evidence="1" type="ORF">ENW96_02685</name>
</gene>
<protein>
    <submittedName>
        <fullName evidence="1">Uncharacterized protein</fullName>
    </submittedName>
</protein>
<organism evidence="1">
    <name type="scientific">Desulfobacca acetoxidans</name>
    <dbReference type="NCBI Taxonomy" id="60893"/>
    <lineage>
        <taxon>Bacteria</taxon>
        <taxon>Pseudomonadati</taxon>
        <taxon>Thermodesulfobacteriota</taxon>
        <taxon>Desulfobaccia</taxon>
        <taxon>Desulfobaccales</taxon>
        <taxon>Desulfobaccaceae</taxon>
        <taxon>Desulfobacca</taxon>
    </lineage>
</organism>